<reference evidence="2" key="1">
    <citation type="submission" date="2022-11" db="UniProtKB">
        <authorList>
            <consortium name="WormBaseParasite"/>
        </authorList>
    </citation>
    <scope>IDENTIFICATION</scope>
</reference>
<proteinExistence type="predicted"/>
<dbReference type="WBParaSite" id="JU765_v2.g6708.t1">
    <property type="protein sequence ID" value="JU765_v2.g6708.t1"/>
    <property type="gene ID" value="JU765_v2.g6708"/>
</dbReference>
<name>A0AC34RGE7_9BILA</name>
<sequence>MEALNYLMIDDWANKTVNMLVWHVIIDFGVTFITAIIGGLTTRSYSSFMFAATTAGLMIHFLLRSIFVGYVWCQTEHYFDFSFTTKDVGTIDERVMSKSIIFAAISFIGICFIILPSFLTSCYLSRQEFVLPNVGDVIGPNNNHAYEPDNYLEPINRNVGGTVDERDDETPNEIV</sequence>
<protein>
    <submittedName>
        <fullName evidence="2">Uncharacterized protein</fullName>
    </submittedName>
</protein>
<evidence type="ECO:0000313" key="2">
    <source>
        <dbReference type="WBParaSite" id="JU765_v2.g6708.t1"/>
    </source>
</evidence>
<dbReference type="Proteomes" id="UP000887576">
    <property type="component" value="Unplaced"/>
</dbReference>
<organism evidence="1 2">
    <name type="scientific">Panagrolaimus sp. JU765</name>
    <dbReference type="NCBI Taxonomy" id="591449"/>
    <lineage>
        <taxon>Eukaryota</taxon>
        <taxon>Metazoa</taxon>
        <taxon>Ecdysozoa</taxon>
        <taxon>Nematoda</taxon>
        <taxon>Chromadorea</taxon>
        <taxon>Rhabditida</taxon>
        <taxon>Tylenchina</taxon>
        <taxon>Panagrolaimomorpha</taxon>
        <taxon>Panagrolaimoidea</taxon>
        <taxon>Panagrolaimidae</taxon>
        <taxon>Panagrolaimus</taxon>
    </lineage>
</organism>
<accession>A0AC34RGE7</accession>
<evidence type="ECO:0000313" key="1">
    <source>
        <dbReference type="Proteomes" id="UP000887576"/>
    </source>
</evidence>